<comment type="function">
    <text evidence="8">Part of the phosphoribosylformylglycinamidine synthase complex involved in the purines biosynthetic pathway. Catalyzes the ATP-dependent conversion of formylglycinamide ribonucleotide (FGAR) and glutamine to yield formylglycinamidine ribonucleotide (FGAM) and glutamate. The FGAM synthase complex is composed of three subunits. PurQ produces an ammonia molecule by converting glutamine to glutamate. PurL transfers the ammonia molecule to FGAR to form FGAM in an ATP-dependent manner. PurS interacts with PurQ and PurL and is thought to assist in the transfer of the ammonia molecule from PurQ to PurL.</text>
</comment>
<keyword evidence="4 8" id="KW-0658">Purine biosynthesis</keyword>
<dbReference type="EMBL" id="FNKH01000002">
    <property type="protein sequence ID" value="SDQ60089.1"/>
    <property type="molecule type" value="Genomic_DNA"/>
</dbReference>
<dbReference type="GO" id="GO:0004642">
    <property type="term" value="F:phosphoribosylformylglycinamidine synthase activity"/>
    <property type="evidence" value="ECO:0007669"/>
    <property type="project" value="UniProtKB-UniRule"/>
</dbReference>
<dbReference type="PIRSF" id="PIRSF001586">
    <property type="entry name" value="FGAM_synth_I"/>
    <property type="match status" value="1"/>
</dbReference>
<comment type="catalytic activity">
    <reaction evidence="8">
        <text>N(2)-formyl-N(1)-(5-phospho-beta-D-ribosyl)glycinamide + L-glutamine + ATP + H2O = 2-formamido-N(1)-(5-O-phospho-beta-D-ribosyl)acetamidine + L-glutamate + ADP + phosphate + H(+)</text>
        <dbReference type="Rhea" id="RHEA:17129"/>
        <dbReference type="ChEBI" id="CHEBI:15377"/>
        <dbReference type="ChEBI" id="CHEBI:15378"/>
        <dbReference type="ChEBI" id="CHEBI:29985"/>
        <dbReference type="ChEBI" id="CHEBI:30616"/>
        <dbReference type="ChEBI" id="CHEBI:43474"/>
        <dbReference type="ChEBI" id="CHEBI:58359"/>
        <dbReference type="ChEBI" id="CHEBI:147286"/>
        <dbReference type="ChEBI" id="CHEBI:147287"/>
        <dbReference type="ChEBI" id="CHEBI:456216"/>
        <dbReference type="EC" id="6.3.5.3"/>
    </reaction>
</comment>
<protein>
    <recommendedName>
        <fullName evidence="8">Phosphoribosylformylglycinamidine synthase subunit PurQ</fullName>
        <shortName evidence="8">FGAM synthase</shortName>
        <ecNumber evidence="8">6.3.5.3</ecNumber>
    </recommendedName>
    <alternativeName>
        <fullName evidence="8">Formylglycinamide ribonucleotide amidotransferase subunit I</fullName>
        <shortName evidence="8">FGAR amidotransferase I</shortName>
        <shortName evidence="8">FGAR-AT I</shortName>
    </alternativeName>
    <alternativeName>
        <fullName evidence="8">Glutaminase PurQ</fullName>
        <ecNumber evidence="8">3.5.1.2</ecNumber>
    </alternativeName>
    <alternativeName>
        <fullName evidence="8">Phosphoribosylformylglycinamidine synthase subunit I</fullName>
    </alternativeName>
</protein>
<evidence type="ECO:0000256" key="8">
    <source>
        <dbReference type="HAMAP-Rule" id="MF_00421"/>
    </source>
</evidence>
<dbReference type="HAMAP" id="MF_00421">
    <property type="entry name" value="PurQ"/>
    <property type="match status" value="1"/>
</dbReference>
<evidence type="ECO:0000256" key="6">
    <source>
        <dbReference type="ARBA" id="ARBA00022840"/>
    </source>
</evidence>
<evidence type="ECO:0000313" key="9">
    <source>
        <dbReference type="EMBL" id="SDQ60089.1"/>
    </source>
</evidence>
<evidence type="ECO:0000256" key="2">
    <source>
        <dbReference type="ARBA" id="ARBA00022598"/>
    </source>
</evidence>
<keyword evidence="5 8" id="KW-0378">Hydrolase</keyword>
<dbReference type="SMR" id="A0A1H1C7J5"/>
<dbReference type="GO" id="GO:0004359">
    <property type="term" value="F:glutaminase activity"/>
    <property type="evidence" value="ECO:0007669"/>
    <property type="project" value="UniProtKB-EC"/>
</dbReference>
<dbReference type="NCBIfam" id="TIGR01737">
    <property type="entry name" value="FGAM_synth_I"/>
    <property type="match status" value="1"/>
</dbReference>
<comment type="catalytic activity">
    <reaction evidence="8">
        <text>L-glutamine + H2O = L-glutamate + NH4(+)</text>
        <dbReference type="Rhea" id="RHEA:15889"/>
        <dbReference type="ChEBI" id="CHEBI:15377"/>
        <dbReference type="ChEBI" id="CHEBI:28938"/>
        <dbReference type="ChEBI" id="CHEBI:29985"/>
        <dbReference type="ChEBI" id="CHEBI:58359"/>
        <dbReference type="EC" id="3.5.1.2"/>
    </reaction>
</comment>
<gene>
    <name evidence="8" type="primary">purQ</name>
    <name evidence="9" type="ORF">SAMN04489742_1780</name>
</gene>
<feature type="active site" description="Nucleophile" evidence="8">
    <location>
        <position position="105"/>
    </location>
</feature>
<comment type="subcellular location">
    <subcellularLocation>
        <location evidence="8">Cytoplasm</location>
    </subcellularLocation>
</comment>
<keyword evidence="1 8" id="KW-0963">Cytoplasm</keyword>
<dbReference type="PANTHER" id="PTHR47552">
    <property type="entry name" value="PHOSPHORIBOSYLFORMYLGLYCINAMIDINE SYNTHASE SUBUNIT PURQ"/>
    <property type="match status" value="1"/>
</dbReference>
<comment type="pathway">
    <text evidence="8">Purine metabolism; IMP biosynthesis via de novo pathway; 5-amino-1-(5-phospho-D-ribosyl)imidazole from N(2)-formyl-N(1)-(5-phospho-D-ribosyl)glycinamide: step 1/2.</text>
</comment>
<dbReference type="KEGG" id="acry:AC20117_08465"/>
<dbReference type="GO" id="GO:0005524">
    <property type="term" value="F:ATP binding"/>
    <property type="evidence" value="ECO:0007669"/>
    <property type="project" value="UniProtKB-KW"/>
</dbReference>
<accession>A0A1H1C7J5</accession>
<dbReference type="STRING" id="37928.SAMN04489742_1780"/>
<evidence type="ECO:0000313" key="10">
    <source>
        <dbReference type="Proteomes" id="UP000181917"/>
    </source>
</evidence>
<dbReference type="Pfam" id="PF13507">
    <property type="entry name" value="GATase_5"/>
    <property type="match status" value="1"/>
</dbReference>
<keyword evidence="2 8" id="KW-0436">Ligase</keyword>
<feature type="active site" evidence="8">
    <location>
        <position position="216"/>
    </location>
</feature>
<evidence type="ECO:0000256" key="3">
    <source>
        <dbReference type="ARBA" id="ARBA00022741"/>
    </source>
</evidence>
<dbReference type="EC" id="6.3.5.3" evidence="8"/>
<organism evidence="9 10">
    <name type="scientific">Crystallibacter crystallopoietes</name>
    <dbReference type="NCBI Taxonomy" id="37928"/>
    <lineage>
        <taxon>Bacteria</taxon>
        <taxon>Bacillati</taxon>
        <taxon>Actinomycetota</taxon>
        <taxon>Actinomycetes</taxon>
        <taxon>Micrococcales</taxon>
        <taxon>Micrococcaceae</taxon>
        <taxon>Crystallibacter</taxon>
    </lineage>
</organism>
<dbReference type="InterPro" id="IPR010075">
    <property type="entry name" value="PRibForGlyAmidine_synth_PurQ"/>
</dbReference>
<dbReference type="PANTHER" id="PTHR47552:SF1">
    <property type="entry name" value="PHOSPHORIBOSYLFORMYLGLYCINAMIDINE SYNTHASE SUBUNIT PURQ"/>
    <property type="match status" value="1"/>
</dbReference>
<dbReference type="InterPro" id="IPR029062">
    <property type="entry name" value="Class_I_gatase-like"/>
</dbReference>
<dbReference type="GO" id="GO:0006189">
    <property type="term" value="P:'de novo' IMP biosynthetic process"/>
    <property type="evidence" value="ECO:0007669"/>
    <property type="project" value="UniProtKB-UniRule"/>
</dbReference>
<dbReference type="Gene3D" id="3.40.50.880">
    <property type="match status" value="1"/>
</dbReference>
<dbReference type="UniPathway" id="UPA00074">
    <property type="reaction ID" value="UER00128"/>
</dbReference>
<comment type="subunit">
    <text evidence="8">Part of the FGAM synthase complex composed of 1 PurL, 1 PurQ and 2 PurS subunits.</text>
</comment>
<dbReference type="FunFam" id="3.40.50.880:FF:000019">
    <property type="entry name" value="Phosphoribosylformylglycinamidine synthase subunit PurQ"/>
    <property type="match status" value="1"/>
</dbReference>
<feature type="active site" evidence="8">
    <location>
        <position position="214"/>
    </location>
</feature>
<dbReference type="AlphaFoldDB" id="A0A1H1C7J5"/>
<keyword evidence="7 8" id="KW-0315">Glutamine amidotransferase</keyword>
<evidence type="ECO:0000256" key="5">
    <source>
        <dbReference type="ARBA" id="ARBA00022801"/>
    </source>
</evidence>
<keyword evidence="10" id="KW-1185">Reference proteome</keyword>
<dbReference type="CDD" id="cd01740">
    <property type="entry name" value="GATase1_FGAR_AT"/>
    <property type="match status" value="1"/>
</dbReference>
<dbReference type="GO" id="GO:0005737">
    <property type="term" value="C:cytoplasm"/>
    <property type="evidence" value="ECO:0007669"/>
    <property type="project" value="UniProtKB-SubCell"/>
</dbReference>
<name>A0A1H1C7J5_9MICC</name>
<evidence type="ECO:0000256" key="7">
    <source>
        <dbReference type="ARBA" id="ARBA00022962"/>
    </source>
</evidence>
<evidence type="ECO:0000256" key="1">
    <source>
        <dbReference type="ARBA" id="ARBA00022490"/>
    </source>
</evidence>
<dbReference type="RefSeq" id="WP_074700106.1">
    <property type="nucleotide sequence ID" value="NZ_CP018863.1"/>
</dbReference>
<dbReference type="EC" id="3.5.1.2" evidence="8"/>
<keyword evidence="3 8" id="KW-0547">Nucleotide-binding</keyword>
<dbReference type="NCBIfam" id="NF002957">
    <property type="entry name" value="PRK03619.1"/>
    <property type="match status" value="1"/>
</dbReference>
<sequence>MTETPLIGDFSPVPDSGLSGARIGVITFPGTLDDRDASRAVRIAGGTAVSLWHGDHDLKGVDAVVIPGGFSYGDYLRAGAISRFAPLMEQVVDASKGGLPVLGICNGFQVLTEAHLLPGSMIKNNHLHFLCRDQKLRVENSNTAWTSQYAAGSEIVVPLKNQDGQYVADEKTLDELEGEGRVVFRYVDVNPNGSRRDIAGISNAAGNVVGLMPHPEHAVEAGFGPDSSAFGEVELGGGTDGLGIFTSVLKKIVAGAK</sequence>
<dbReference type="OrthoDB" id="9804441at2"/>
<dbReference type="SMART" id="SM01211">
    <property type="entry name" value="GATase_5"/>
    <property type="match status" value="1"/>
</dbReference>
<dbReference type="PROSITE" id="PS51273">
    <property type="entry name" value="GATASE_TYPE_1"/>
    <property type="match status" value="1"/>
</dbReference>
<dbReference type="Proteomes" id="UP000181917">
    <property type="component" value="Unassembled WGS sequence"/>
</dbReference>
<keyword evidence="6 8" id="KW-0067">ATP-binding</keyword>
<proteinExistence type="inferred from homology"/>
<dbReference type="SUPFAM" id="SSF52317">
    <property type="entry name" value="Class I glutamine amidotransferase-like"/>
    <property type="match status" value="1"/>
</dbReference>
<reference evidence="9 10" key="1">
    <citation type="submission" date="2016-10" db="EMBL/GenBank/DDBJ databases">
        <authorList>
            <person name="de Groot N.N."/>
        </authorList>
    </citation>
    <scope>NUCLEOTIDE SEQUENCE [LARGE SCALE GENOMIC DNA]</scope>
    <source>
        <strain evidence="9 10">DSM 20117</strain>
    </source>
</reference>
<evidence type="ECO:0000256" key="4">
    <source>
        <dbReference type="ARBA" id="ARBA00022755"/>
    </source>
</evidence>